<proteinExistence type="predicted"/>
<evidence type="ECO:0000256" key="4">
    <source>
        <dbReference type="ARBA" id="ARBA00023136"/>
    </source>
</evidence>
<dbReference type="PROSITE" id="PS50262">
    <property type="entry name" value="G_PROTEIN_RECEP_F1_2"/>
    <property type="match status" value="1"/>
</dbReference>
<feature type="domain" description="G-protein coupled receptors family 1 profile" evidence="6">
    <location>
        <begin position="50"/>
        <end position="298"/>
    </location>
</feature>
<gene>
    <name evidence="7" type="primary">OR131-2</name>
    <name evidence="7" type="ORF">AMEX_G21215</name>
</gene>
<evidence type="ECO:0000256" key="3">
    <source>
        <dbReference type="ARBA" id="ARBA00022989"/>
    </source>
</evidence>
<keyword evidence="7" id="KW-0675">Receptor</keyword>
<organism evidence="7 8">
    <name type="scientific">Astyanax mexicanus</name>
    <name type="common">Blind cave fish</name>
    <name type="synonym">Astyanax fasciatus mexicanus</name>
    <dbReference type="NCBI Taxonomy" id="7994"/>
    <lineage>
        <taxon>Eukaryota</taxon>
        <taxon>Metazoa</taxon>
        <taxon>Chordata</taxon>
        <taxon>Craniata</taxon>
        <taxon>Vertebrata</taxon>
        <taxon>Euteleostomi</taxon>
        <taxon>Actinopterygii</taxon>
        <taxon>Neopterygii</taxon>
        <taxon>Teleostei</taxon>
        <taxon>Ostariophysi</taxon>
        <taxon>Characiformes</taxon>
        <taxon>Characoidei</taxon>
        <taxon>Acestrorhamphidae</taxon>
        <taxon>Acestrorhamphinae</taxon>
        <taxon>Astyanax</taxon>
    </lineage>
</organism>
<reference evidence="7 8" key="1">
    <citation type="submission" date="2021-07" db="EMBL/GenBank/DDBJ databases">
        <authorList>
            <person name="Imarazene B."/>
            <person name="Zahm M."/>
            <person name="Klopp C."/>
            <person name="Cabau C."/>
            <person name="Beille S."/>
            <person name="Jouanno E."/>
            <person name="Castinel A."/>
            <person name="Lluch J."/>
            <person name="Gil L."/>
            <person name="Kuchtly C."/>
            <person name="Lopez Roques C."/>
            <person name="Donnadieu C."/>
            <person name="Parrinello H."/>
            <person name="Journot L."/>
            <person name="Du K."/>
            <person name="Schartl M."/>
            <person name="Retaux S."/>
            <person name="Guiguen Y."/>
        </authorList>
    </citation>
    <scope>NUCLEOTIDE SEQUENCE [LARGE SCALE GENOMIC DNA]</scope>
    <source>
        <strain evidence="7">Pach_M1</strain>
        <tissue evidence="7">Testis</tissue>
    </source>
</reference>
<evidence type="ECO:0000259" key="6">
    <source>
        <dbReference type="PROSITE" id="PS50262"/>
    </source>
</evidence>
<evidence type="ECO:0000313" key="8">
    <source>
        <dbReference type="Proteomes" id="UP000752171"/>
    </source>
</evidence>
<dbReference type="InterPro" id="IPR000276">
    <property type="entry name" value="GPCR_Rhodpsn"/>
</dbReference>
<evidence type="ECO:0000256" key="2">
    <source>
        <dbReference type="ARBA" id="ARBA00022692"/>
    </source>
</evidence>
<evidence type="ECO:0000313" key="7">
    <source>
        <dbReference type="EMBL" id="KAG9264876.1"/>
    </source>
</evidence>
<accession>A0A8T2L694</accession>
<dbReference type="GO" id="GO:0005549">
    <property type="term" value="F:odorant binding"/>
    <property type="evidence" value="ECO:0007669"/>
    <property type="project" value="TreeGrafter"/>
</dbReference>
<keyword evidence="4 5" id="KW-0472">Membrane</keyword>
<dbReference type="Gene3D" id="1.20.1070.10">
    <property type="entry name" value="Rhodopsin 7-helix transmembrane proteins"/>
    <property type="match status" value="1"/>
</dbReference>
<dbReference type="Pfam" id="PF00001">
    <property type="entry name" value="7tm_1"/>
    <property type="match status" value="1"/>
</dbReference>
<dbReference type="GO" id="GO:0004930">
    <property type="term" value="F:G protein-coupled receptor activity"/>
    <property type="evidence" value="ECO:0007669"/>
    <property type="project" value="InterPro"/>
</dbReference>
<dbReference type="FunFam" id="1.20.1070.10:FF:000096">
    <property type="entry name" value="Odorant receptor 131-2"/>
    <property type="match status" value="1"/>
</dbReference>
<dbReference type="PANTHER" id="PTHR26451:SF886">
    <property type="entry name" value="GROWTH HORMONE SECRETAGOGUE RECEPTOR TYPE 1-LIKE-RELATED"/>
    <property type="match status" value="1"/>
</dbReference>
<dbReference type="InterPro" id="IPR052921">
    <property type="entry name" value="GPCR1_Superfamily_Member"/>
</dbReference>
<dbReference type="EMBL" id="JAICCE010000018">
    <property type="protein sequence ID" value="KAG9264876.1"/>
    <property type="molecule type" value="Genomic_DNA"/>
</dbReference>
<evidence type="ECO:0000256" key="1">
    <source>
        <dbReference type="ARBA" id="ARBA00004370"/>
    </source>
</evidence>
<feature type="transmembrane region" description="Helical" evidence="5">
    <location>
        <begin position="70"/>
        <end position="93"/>
    </location>
</feature>
<dbReference type="AlphaFoldDB" id="A0A8T2L694"/>
<feature type="transmembrane region" description="Helical" evidence="5">
    <location>
        <begin position="202"/>
        <end position="223"/>
    </location>
</feature>
<feature type="transmembrane region" description="Helical" evidence="5">
    <location>
        <begin position="99"/>
        <end position="128"/>
    </location>
</feature>
<feature type="transmembrane region" description="Helical" evidence="5">
    <location>
        <begin position="276"/>
        <end position="300"/>
    </location>
</feature>
<dbReference type="Proteomes" id="UP000752171">
    <property type="component" value="Unassembled WGS sequence"/>
</dbReference>
<comment type="caution">
    <text evidence="7">The sequence shown here is derived from an EMBL/GenBank/DDBJ whole genome shotgun (WGS) entry which is preliminary data.</text>
</comment>
<dbReference type="SUPFAM" id="SSF81321">
    <property type="entry name" value="Family A G protein-coupled receptor-like"/>
    <property type="match status" value="1"/>
</dbReference>
<keyword evidence="2 5" id="KW-0812">Transmembrane</keyword>
<feature type="transmembrane region" description="Helical" evidence="5">
    <location>
        <begin position="149"/>
        <end position="166"/>
    </location>
</feature>
<keyword evidence="3 5" id="KW-1133">Transmembrane helix</keyword>
<feature type="transmembrane region" description="Helical" evidence="5">
    <location>
        <begin position="35"/>
        <end position="58"/>
    </location>
</feature>
<name>A0A8T2L694_ASTMX</name>
<dbReference type="InterPro" id="IPR017452">
    <property type="entry name" value="GPCR_Rhodpsn_7TM"/>
</dbReference>
<comment type="subcellular location">
    <subcellularLocation>
        <location evidence="1">Membrane</location>
    </subcellularLocation>
</comment>
<dbReference type="PRINTS" id="PR00237">
    <property type="entry name" value="GPCRRHODOPSN"/>
</dbReference>
<sequence>MCTECNNSWGEYSSWNKSTSVHQLLVSNNPLRMNLTLAVTQIFVWPFVFINILMLFTFYRKQAFRTETRYILFAHTLLTDMIFLFLSDLVVILSYKLALLPVAFCIPLCMFMDAVTSCTPLTITAMCVERYVAICMPLRHSAISTTSRTLNLILIIWIISFIKPFMDVTILVASAPEEYFIEPTLCHYEIMMLEHWHRNMRSIWYIIDFFIILLIEFFCYLMIMIAARRASVDKKSASKGLRTVSLHMIQLILCTVESVCPYIEAEIMEQDIQLYLAVRFFNFITFNVIARAITPLVYGLRDEKFCASMLHYIKCRQNHISSEKKDPST</sequence>
<dbReference type="GO" id="GO:0004984">
    <property type="term" value="F:olfactory receptor activity"/>
    <property type="evidence" value="ECO:0007669"/>
    <property type="project" value="TreeGrafter"/>
</dbReference>
<dbReference type="PANTHER" id="PTHR26451">
    <property type="entry name" value="G_PROTEIN_RECEP_F1_2 DOMAIN-CONTAINING PROTEIN"/>
    <property type="match status" value="1"/>
</dbReference>
<protein>
    <submittedName>
        <fullName evidence="7">Nociceptin receptor-like</fullName>
    </submittedName>
</protein>
<dbReference type="GO" id="GO:0016020">
    <property type="term" value="C:membrane"/>
    <property type="evidence" value="ECO:0007669"/>
    <property type="project" value="UniProtKB-SubCell"/>
</dbReference>
<evidence type="ECO:0000256" key="5">
    <source>
        <dbReference type="SAM" id="Phobius"/>
    </source>
</evidence>